<keyword evidence="4" id="KW-0472">Membrane</keyword>
<keyword evidence="3" id="KW-0446">Lipid-binding</keyword>
<name>A0A1I1XI66_9ACTN</name>
<evidence type="ECO:0000313" key="7">
    <source>
        <dbReference type="Proteomes" id="UP000199323"/>
    </source>
</evidence>
<evidence type="ECO:0000256" key="5">
    <source>
        <dbReference type="SAM" id="MobiDB-lite"/>
    </source>
</evidence>
<protein>
    <submittedName>
        <fullName evidence="6">Golgi phosphoprotein 3 (GPP34)</fullName>
    </submittedName>
</protein>
<dbReference type="InterPro" id="IPR038261">
    <property type="entry name" value="GPP34-like_sf"/>
</dbReference>
<evidence type="ECO:0000256" key="1">
    <source>
        <dbReference type="ARBA" id="ARBA00004255"/>
    </source>
</evidence>
<dbReference type="GO" id="GO:0070273">
    <property type="term" value="F:phosphatidylinositol-4-phosphate binding"/>
    <property type="evidence" value="ECO:0007669"/>
    <property type="project" value="InterPro"/>
</dbReference>
<evidence type="ECO:0000256" key="2">
    <source>
        <dbReference type="ARBA" id="ARBA00023034"/>
    </source>
</evidence>
<dbReference type="OrthoDB" id="4278162at2"/>
<dbReference type="EMBL" id="FONG01000001">
    <property type="protein sequence ID" value="SFE07089.1"/>
    <property type="molecule type" value="Genomic_DNA"/>
</dbReference>
<evidence type="ECO:0000256" key="4">
    <source>
        <dbReference type="ARBA" id="ARBA00023136"/>
    </source>
</evidence>
<dbReference type="AlphaFoldDB" id="A0A1I1XI66"/>
<dbReference type="Gene3D" id="1.10.3630.10">
    <property type="entry name" value="yeast vps74-n-term truncation variant domain like"/>
    <property type="match status" value="1"/>
</dbReference>
<reference evidence="6 7" key="1">
    <citation type="submission" date="2016-10" db="EMBL/GenBank/DDBJ databases">
        <authorList>
            <person name="de Groot N.N."/>
        </authorList>
    </citation>
    <scope>NUCLEOTIDE SEQUENCE [LARGE SCALE GENOMIC DNA]</scope>
    <source>
        <strain evidence="6 7">CGMCC 4.3510</strain>
    </source>
</reference>
<sequence length="271" mass="28525">MTTGDDLLLLAIDPGKRRLGDIGRLRFALRAAELADLELAGRISVGARLIEVRDTERVPDRRLGNVLHALATASPPPRLPDWLRQTPRSLATEYLSRLADQKAVRVRRWRDRTGRTRHDLLSVDTARRRTALARLDAVLGPGPGDPPATDADRVLAALVQAAGLAHAAYPGLRGRAARRRLAALAPEAAATAVDEELADAIVMGADLLSARLSGELRELYEDFGTGASGHGGYGDSWSDGGGQHHGGGHHGGMDGGQHGGDSGGGGGHGGW</sequence>
<evidence type="ECO:0000313" key="6">
    <source>
        <dbReference type="EMBL" id="SFE07089.1"/>
    </source>
</evidence>
<dbReference type="RefSeq" id="WP_093711527.1">
    <property type="nucleotide sequence ID" value="NZ_FONG01000001.1"/>
</dbReference>
<organism evidence="6 7">
    <name type="scientific">Actinacidiphila alni</name>
    <dbReference type="NCBI Taxonomy" id="380248"/>
    <lineage>
        <taxon>Bacteria</taxon>
        <taxon>Bacillati</taxon>
        <taxon>Actinomycetota</taxon>
        <taxon>Actinomycetes</taxon>
        <taxon>Kitasatosporales</taxon>
        <taxon>Streptomycetaceae</taxon>
        <taxon>Actinacidiphila</taxon>
    </lineage>
</organism>
<keyword evidence="2" id="KW-0333">Golgi apparatus</keyword>
<gene>
    <name evidence="6" type="ORF">SAMN05216251_101399</name>
</gene>
<proteinExistence type="predicted"/>
<dbReference type="GO" id="GO:0005737">
    <property type="term" value="C:cytoplasm"/>
    <property type="evidence" value="ECO:0007669"/>
    <property type="project" value="UniProtKB-ARBA"/>
</dbReference>
<feature type="region of interest" description="Disordered" evidence="5">
    <location>
        <begin position="234"/>
        <end position="271"/>
    </location>
</feature>
<dbReference type="STRING" id="380248.SAMN05216251_101399"/>
<dbReference type="Proteomes" id="UP000199323">
    <property type="component" value="Unassembled WGS sequence"/>
</dbReference>
<dbReference type="GO" id="GO:0012505">
    <property type="term" value="C:endomembrane system"/>
    <property type="evidence" value="ECO:0007669"/>
    <property type="project" value="UniProtKB-ARBA"/>
</dbReference>
<keyword evidence="7" id="KW-1185">Reference proteome</keyword>
<comment type="subcellular location">
    <subcellularLocation>
        <location evidence="1">Golgi apparatus membrane</location>
        <topology evidence="1">Peripheral membrane protein</topology>
        <orientation evidence="1">Cytoplasmic side</orientation>
    </subcellularLocation>
</comment>
<evidence type="ECO:0000256" key="3">
    <source>
        <dbReference type="ARBA" id="ARBA00023121"/>
    </source>
</evidence>
<dbReference type="Pfam" id="PF05719">
    <property type="entry name" value="GPP34"/>
    <property type="match status" value="1"/>
</dbReference>
<accession>A0A1I1XI66</accession>
<dbReference type="InterPro" id="IPR008628">
    <property type="entry name" value="GPP34-like"/>
</dbReference>